<keyword evidence="2 8" id="KW-0863">Zinc-finger</keyword>
<dbReference type="GO" id="GO:0005634">
    <property type="term" value="C:nucleus"/>
    <property type="evidence" value="ECO:0007669"/>
    <property type="project" value="UniProtKB-SubCell"/>
</dbReference>
<organism evidence="12 13">
    <name type="scientific">Ensete ventricosum</name>
    <name type="common">Abyssinian banana</name>
    <name type="synonym">Musa ensete</name>
    <dbReference type="NCBI Taxonomy" id="4639"/>
    <lineage>
        <taxon>Eukaryota</taxon>
        <taxon>Viridiplantae</taxon>
        <taxon>Streptophyta</taxon>
        <taxon>Embryophyta</taxon>
        <taxon>Tracheophyta</taxon>
        <taxon>Spermatophyta</taxon>
        <taxon>Magnoliopsida</taxon>
        <taxon>Liliopsida</taxon>
        <taxon>Zingiberales</taxon>
        <taxon>Musaceae</taxon>
        <taxon>Ensete</taxon>
    </lineage>
</organism>
<evidence type="ECO:0000313" key="12">
    <source>
        <dbReference type="EMBL" id="RRT37618.1"/>
    </source>
</evidence>
<evidence type="ECO:0000256" key="1">
    <source>
        <dbReference type="ARBA" id="ARBA00022723"/>
    </source>
</evidence>
<reference evidence="12 13" key="1">
    <citation type="journal article" date="2014" name="Agronomy (Basel)">
        <title>A Draft Genome Sequence for Ensete ventricosum, the Drought-Tolerant Tree Against Hunger.</title>
        <authorList>
            <person name="Harrison J."/>
            <person name="Moore K.A."/>
            <person name="Paszkiewicz K."/>
            <person name="Jones T."/>
            <person name="Grant M."/>
            <person name="Ambacheew D."/>
            <person name="Muzemil S."/>
            <person name="Studholme D.J."/>
        </authorList>
    </citation>
    <scope>NUCLEOTIDE SEQUENCE [LARGE SCALE GENOMIC DNA]</scope>
</reference>
<keyword evidence="3 9" id="KW-0862">Zinc</keyword>
<dbReference type="Pfam" id="PF02701">
    <property type="entry name" value="Zn_ribbon_Dof"/>
    <property type="match status" value="1"/>
</dbReference>
<dbReference type="EMBL" id="AMZH03022080">
    <property type="protein sequence ID" value="RRT37618.1"/>
    <property type="molecule type" value="Genomic_DNA"/>
</dbReference>
<evidence type="ECO:0000256" key="8">
    <source>
        <dbReference type="PROSITE-ProRule" id="PRU00071"/>
    </source>
</evidence>
<protein>
    <recommendedName>
        <fullName evidence="9">Dof zinc finger protein</fullName>
    </recommendedName>
</protein>
<evidence type="ECO:0000256" key="4">
    <source>
        <dbReference type="ARBA" id="ARBA00023015"/>
    </source>
</evidence>
<evidence type="ECO:0000256" key="10">
    <source>
        <dbReference type="SAM" id="MobiDB-lite"/>
    </source>
</evidence>
<dbReference type="Proteomes" id="UP000287651">
    <property type="component" value="Unassembled WGS sequence"/>
</dbReference>
<feature type="region of interest" description="Disordered" evidence="10">
    <location>
        <begin position="92"/>
        <end position="124"/>
    </location>
</feature>
<dbReference type="GO" id="GO:0003677">
    <property type="term" value="F:DNA binding"/>
    <property type="evidence" value="ECO:0007669"/>
    <property type="project" value="UniProtKB-UniRule"/>
</dbReference>
<evidence type="ECO:0000256" key="2">
    <source>
        <dbReference type="ARBA" id="ARBA00022771"/>
    </source>
</evidence>
<dbReference type="InterPro" id="IPR003851">
    <property type="entry name" value="Znf_Dof"/>
</dbReference>
<dbReference type="AlphaFoldDB" id="A0A426XDR3"/>
<evidence type="ECO:0000256" key="3">
    <source>
        <dbReference type="ARBA" id="ARBA00022833"/>
    </source>
</evidence>
<feature type="compositionally biased region" description="Low complexity" evidence="10">
    <location>
        <begin position="106"/>
        <end position="124"/>
    </location>
</feature>
<name>A0A426XDR3_ENSVE</name>
<comment type="subcellular location">
    <subcellularLocation>
        <location evidence="8 9">Nucleus</location>
    </subcellularLocation>
</comment>
<evidence type="ECO:0000256" key="6">
    <source>
        <dbReference type="ARBA" id="ARBA00023163"/>
    </source>
</evidence>
<keyword evidence="4 9" id="KW-0805">Transcription regulation</keyword>
<dbReference type="PANTHER" id="PTHR31992:SF316">
    <property type="entry name" value="DOF ZINC FINGER PROTEIN DOF1.2"/>
    <property type="match status" value="1"/>
</dbReference>
<dbReference type="PROSITE" id="PS50884">
    <property type="entry name" value="ZF_DOF_2"/>
    <property type="match status" value="1"/>
</dbReference>
<feature type="region of interest" description="Disordered" evidence="10">
    <location>
        <begin position="299"/>
        <end position="327"/>
    </location>
</feature>
<proteinExistence type="predicted"/>
<sequence>MGVWVCCQEIGLVKPAEMVSSAATTSGSNSCTTARPLVTERRARPHKGQALSCPRCNSSNTKFCYYNNYSLTQPRYFCKTCRRYWTEGGSLRNVPVGGGSRKNKRSSLSSSSSTTTTTVAGGSTITSSTATATSAVVSNPKKLPTDFVPPPISLSASQKFHEGQDLNLAFPHPTLPEFNDFPSLESTTVNHNNNSRNTDTSSNPCIAVGALSAMELLSSGMTARGIGPFAPMPLPEYPTGFGLQDFRAPAINFPMEGIDGGGGEGGSTGGYESLQGLQEGAGGRLLFPFEDLKPVAHTSTAEFDNNRSQGGHPPGFWNGMMGGGGSW</sequence>
<evidence type="ECO:0000256" key="5">
    <source>
        <dbReference type="ARBA" id="ARBA00023125"/>
    </source>
</evidence>
<comment type="caution">
    <text evidence="12">The sequence shown here is derived from an EMBL/GenBank/DDBJ whole genome shotgun (WGS) entry which is preliminary data.</text>
</comment>
<keyword evidence="5 8" id="KW-0238">DNA-binding</keyword>
<dbReference type="GO" id="GO:0008270">
    <property type="term" value="F:zinc ion binding"/>
    <property type="evidence" value="ECO:0007669"/>
    <property type="project" value="UniProtKB-KW"/>
</dbReference>
<dbReference type="PROSITE" id="PS01361">
    <property type="entry name" value="ZF_DOF_1"/>
    <property type="match status" value="1"/>
</dbReference>
<gene>
    <name evidence="12" type="ORF">B296_00047666</name>
</gene>
<keyword evidence="1 9" id="KW-0479">Metal-binding</keyword>
<dbReference type="InterPro" id="IPR045174">
    <property type="entry name" value="Dof"/>
</dbReference>
<evidence type="ECO:0000256" key="7">
    <source>
        <dbReference type="ARBA" id="ARBA00023242"/>
    </source>
</evidence>
<evidence type="ECO:0000313" key="13">
    <source>
        <dbReference type="Proteomes" id="UP000287651"/>
    </source>
</evidence>
<dbReference type="GO" id="GO:0003700">
    <property type="term" value="F:DNA-binding transcription factor activity"/>
    <property type="evidence" value="ECO:0007669"/>
    <property type="project" value="UniProtKB-UniRule"/>
</dbReference>
<comment type="function">
    <text evidence="9">Transcription factor that binds specifically to a 5'-AA[AG]G-3' consensus core sequence.</text>
</comment>
<dbReference type="PANTHER" id="PTHR31992">
    <property type="entry name" value="DOF ZINC FINGER PROTEIN DOF1.4-RELATED"/>
    <property type="match status" value="1"/>
</dbReference>
<keyword evidence="7 8" id="KW-0539">Nucleus</keyword>
<evidence type="ECO:0000259" key="11">
    <source>
        <dbReference type="PROSITE" id="PS50884"/>
    </source>
</evidence>
<feature type="domain" description="Dof-type" evidence="11">
    <location>
        <begin position="51"/>
        <end position="105"/>
    </location>
</feature>
<feature type="compositionally biased region" description="Polar residues" evidence="10">
    <location>
        <begin position="299"/>
        <end position="309"/>
    </location>
</feature>
<keyword evidence="6 9" id="KW-0804">Transcription</keyword>
<accession>A0A426XDR3</accession>
<evidence type="ECO:0000256" key="9">
    <source>
        <dbReference type="RuleBase" id="RU369094"/>
    </source>
</evidence>